<dbReference type="HOGENOM" id="CLU_1505387_0_0_1"/>
<sequence>MAAIKIPILDKSLYATRDRYAGVHELFSAFSRQVIKRFTLKFLCCRTLTLYLRHYLPPFRVKQPSTIKLSYKDYDLGEQDCVCQNETLITGSRARSAQHALGDDALINYRHYSEAIRTLFEGWLGRDSLRKRFIRQIWAKCLQYIKEGTTYCIVSRWCVYEIRKKKLYRVIHEILPFKH</sequence>
<proteinExistence type="predicted"/>
<dbReference type="AlphaFoldDB" id="D6WE99"/>
<reference evidence="1 2" key="2">
    <citation type="journal article" date="2010" name="Nucleic Acids Res.">
        <title>BeetleBase in 2010: revisions to provide comprehensive genomic information for Tribolium castaneum.</title>
        <authorList>
            <person name="Kim H.S."/>
            <person name="Murphy T."/>
            <person name="Xia J."/>
            <person name="Caragea D."/>
            <person name="Park Y."/>
            <person name="Beeman R.W."/>
            <person name="Lorenzen M.D."/>
            <person name="Butcher S."/>
            <person name="Manak J.R."/>
            <person name="Brown S.J."/>
        </authorList>
    </citation>
    <scope>GENOME REANNOTATION</scope>
    <source>
        <strain evidence="1 2">Georgia GA2</strain>
    </source>
</reference>
<gene>
    <name evidence="1" type="primary">GLEAN_03751</name>
    <name evidence="1" type="ORF">TcasGA2_TC003751</name>
</gene>
<dbReference type="Proteomes" id="UP000007266">
    <property type="component" value="Linkage group 3"/>
</dbReference>
<protein>
    <submittedName>
        <fullName evidence="1">Uncharacterized protein</fullName>
    </submittedName>
</protein>
<name>D6WE99_TRICA</name>
<keyword evidence="2" id="KW-1185">Reference proteome</keyword>
<dbReference type="InParanoid" id="D6WE99"/>
<dbReference type="EMBL" id="KQ971326">
    <property type="protein sequence ID" value="EFA00850.1"/>
    <property type="molecule type" value="Genomic_DNA"/>
</dbReference>
<accession>D6WE99</accession>
<evidence type="ECO:0000313" key="1">
    <source>
        <dbReference type="EMBL" id="EFA00850.1"/>
    </source>
</evidence>
<reference evidence="1 2" key="1">
    <citation type="journal article" date="2008" name="Nature">
        <title>The genome of the model beetle and pest Tribolium castaneum.</title>
        <authorList>
            <consortium name="Tribolium Genome Sequencing Consortium"/>
            <person name="Richards S."/>
            <person name="Gibbs R.A."/>
            <person name="Weinstock G.M."/>
            <person name="Brown S.J."/>
            <person name="Denell R."/>
            <person name="Beeman R.W."/>
            <person name="Gibbs R."/>
            <person name="Beeman R.W."/>
            <person name="Brown S.J."/>
            <person name="Bucher G."/>
            <person name="Friedrich M."/>
            <person name="Grimmelikhuijzen C.J."/>
            <person name="Klingler M."/>
            <person name="Lorenzen M."/>
            <person name="Richards S."/>
            <person name="Roth S."/>
            <person name="Schroder R."/>
            <person name="Tautz D."/>
            <person name="Zdobnov E.M."/>
            <person name="Muzny D."/>
            <person name="Gibbs R.A."/>
            <person name="Weinstock G.M."/>
            <person name="Attaway T."/>
            <person name="Bell S."/>
            <person name="Buhay C.J."/>
            <person name="Chandrabose M.N."/>
            <person name="Chavez D."/>
            <person name="Clerk-Blankenburg K.P."/>
            <person name="Cree A."/>
            <person name="Dao M."/>
            <person name="Davis C."/>
            <person name="Chacko J."/>
            <person name="Dinh H."/>
            <person name="Dugan-Rocha S."/>
            <person name="Fowler G."/>
            <person name="Garner T.T."/>
            <person name="Garnes J."/>
            <person name="Gnirke A."/>
            <person name="Hawes A."/>
            <person name="Hernandez J."/>
            <person name="Hines S."/>
            <person name="Holder M."/>
            <person name="Hume J."/>
            <person name="Jhangiani S.N."/>
            <person name="Joshi V."/>
            <person name="Khan Z.M."/>
            <person name="Jackson L."/>
            <person name="Kovar C."/>
            <person name="Kowis A."/>
            <person name="Lee S."/>
            <person name="Lewis L.R."/>
            <person name="Margolis J."/>
            <person name="Morgan M."/>
            <person name="Nazareth L.V."/>
            <person name="Nguyen N."/>
            <person name="Okwuonu G."/>
            <person name="Parker D."/>
            <person name="Richards S."/>
            <person name="Ruiz S.J."/>
            <person name="Santibanez J."/>
            <person name="Savard J."/>
            <person name="Scherer S.E."/>
            <person name="Schneider B."/>
            <person name="Sodergren E."/>
            <person name="Tautz D."/>
            <person name="Vattahil S."/>
            <person name="Villasana D."/>
            <person name="White C.S."/>
            <person name="Wright R."/>
            <person name="Park Y."/>
            <person name="Beeman R.W."/>
            <person name="Lord J."/>
            <person name="Oppert B."/>
            <person name="Lorenzen M."/>
            <person name="Brown S."/>
            <person name="Wang L."/>
            <person name="Savard J."/>
            <person name="Tautz D."/>
            <person name="Richards S."/>
            <person name="Weinstock G."/>
            <person name="Gibbs R.A."/>
            <person name="Liu Y."/>
            <person name="Worley K."/>
            <person name="Weinstock G."/>
            <person name="Elsik C.G."/>
            <person name="Reese J.T."/>
            <person name="Elhaik E."/>
            <person name="Landan G."/>
            <person name="Graur D."/>
            <person name="Arensburger P."/>
            <person name="Atkinson P."/>
            <person name="Beeman R.W."/>
            <person name="Beidler J."/>
            <person name="Brown S.J."/>
            <person name="Demuth J.P."/>
            <person name="Drury D.W."/>
            <person name="Du Y.Z."/>
            <person name="Fujiwara H."/>
            <person name="Lorenzen M."/>
            <person name="Maselli V."/>
            <person name="Osanai M."/>
            <person name="Park Y."/>
            <person name="Robertson H.M."/>
            <person name="Tu Z."/>
            <person name="Wang J.J."/>
            <person name="Wang S."/>
            <person name="Richards S."/>
            <person name="Song H."/>
            <person name="Zhang L."/>
            <person name="Sodergren E."/>
            <person name="Werner D."/>
            <person name="Stanke M."/>
            <person name="Morgenstern B."/>
            <person name="Solovyev V."/>
            <person name="Kosarev P."/>
            <person name="Brown G."/>
            <person name="Chen H.C."/>
            <person name="Ermolaeva O."/>
            <person name="Hlavina W."/>
            <person name="Kapustin Y."/>
            <person name="Kiryutin B."/>
            <person name="Kitts P."/>
            <person name="Maglott D."/>
            <person name="Pruitt K."/>
            <person name="Sapojnikov V."/>
            <person name="Souvorov A."/>
            <person name="Mackey A.J."/>
            <person name="Waterhouse R.M."/>
            <person name="Wyder S."/>
            <person name="Zdobnov E.M."/>
            <person name="Zdobnov E.M."/>
            <person name="Wyder S."/>
            <person name="Kriventseva E.V."/>
            <person name="Kadowaki T."/>
            <person name="Bork P."/>
            <person name="Aranda M."/>
            <person name="Bao R."/>
            <person name="Beermann A."/>
            <person name="Berns N."/>
            <person name="Bolognesi R."/>
            <person name="Bonneton F."/>
            <person name="Bopp D."/>
            <person name="Brown S.J."/>
            <person name="Bucher G."/>
            <person name="Butts T."/>
            <person name="Chaumot A."/>
            <person name="Denell R.E."/>
            <person name="Ferrier D.E."/>
            <person name="Friedrich M."/>
            <person name="Gordon C.M."/>
            <person name="Jindra M."/>
            <person name="Klingler M."/>
            <person name="Lan Q."/>
            <person name="Lattorff H.M."/>
            <person name="Laudet V."/>
            <person name="von Levetsow C."/>
            <person name="Liu Z."/>
            <person name="Lutz R."/>
            <person name="Lynch J.A."/>
            <person name="da Fonseca R.N."/>
            <person name="Posnien N."/>
            <person name="Reuter R."/>
            <person name="Roth S."/>
            <person name="Savard J."/>
            <person name="Schinko J.B."/>
            <person name="Schmitt C."/>
            <person name="Schoppmeier M."/>
            <person name="Schroder R."/>
            <person name="Shippy T.D."/>
            <person name="Simonnet F."/>
            <person name="Marques-Souza H."/>
            <person name="Tautz D."/>
            <person name="Tomoyasu Y."/>
            <person name="Trauner J."/>
            <person name="Van der Zee M."/>
            <person name="Vervoort M."/>
            <person name="Wittkopp N."/>
            <person name="Wimmer E.A."/>
            <person name="Yang X."/>
            <person name="Jones A.K."/>
            <person name="Sattelle D.B."/>
            <person name="Ebert P.R."/>
            <person name="Nelson D."/>
            <person name="Scott J.G."/>
            <person name="Beeman R.W."/>
            <person name="Muthukrishnan S."/>
            <person name="Kramer K.J."/>
            <person name="Arakane Y."/>
            <person name="Beeman R.W."/>
            <person name="Zhu Q."/>
            <person name="Hogenkamp D."/>
            <person name="Dixit R."/>
            <person name="Oppert B."/>
            <person name="Jiang H."/>
            <person name="Zou Z."/>
            <person name="Marshall J."/>
            <person name="Elpidina E."/>
            <person name="Vinokurov K."/>
            <person name="Oppert C."/>
            <person name="Zou Z."/>
            <person name="Evans J."/>
            <person name="Lu Z."/>
            <person name="Zhao P."/>
            <person name="Sumathipala N."/>
            <person name="Altincicek B."/>
            <person name="Vilcinskas A."/>
            <person name="Williams M."/>
            <person name="Hultmark D."/>
            <person name="Hetru C."/>
            <person name="Jiang H."/>
            <person name="Grimmelikhuijzen C.J."/>
            <person name="Hauser F."/>
            <person name="Cazzamali G."/>
            <person name="Williamson M."/>
            <person name="Park Y."/>
            <person name="Li B."/>
            <person name="Tanaka Y."/>
            <person name="Predel R."/>
            <person name="Neupert S."/>
            <person name="Schachtner J."/>
            <person name="Verleyen P."/>
            <person name="Raible F."/>
            <person name="Bork P."/>
            <person name="Friedrich M."/>
            <person name="Walden K.K."/>
            <person name="Robertson H.M."/>
            <person name="Angeli S."/>
            <person name="Foret S."/>
            <person name="Bucher G."/>
            <person name="Schuetz S."/>
            <person name="Maleszka R."/>
            <person name="Wimmer E.A."/>
            <person name="Beeman R.W."/>
            <person name="Lorenzen M."/>
            <person name="Tomoyasu Y."/>
            <person name="Miller S.C."/>
            <person name="Grossmann D."/>
            <person name="Bucher G."/>
        </authorList>
    </citation>
    <scope>NUCLEOTIDE SEQUENCE [LARGE SCALE GENOMIC DNA]</scope>
    <source>
        <strain evidence="1 2">Georgia GA2</strain>
    </source>
</reference>
<organism evidence="1 2">
    <name type="scientific">Tribolium castaneum</name>
    <name type="common">Red flour beetle</name>
    <dbReference type="NCBI Taxonomy" id="7070"/>
    <lineage>
        <taxon>Eukaryota</taxon>
        <taxon>Metazoa</taxon>
        <taxon>Ecdysozoa</taxon>
        <taxon>Arthropoda</taxon>
        <taxon>Hexapoda</taxon>
        <taxon>Insecta</taxon>
        <taxon>Pterygota</taxon>
        <taxon>Neoptera</taxon>
        <taxon>Endopterygota</taxon>
        <taxon>Coleoptera</taxon>
        <taxon>Polyphaga</taxon>
        <taxon>Cucujiformia</taxon>
        <taxon>Tenebrionidae</taxon>
        <taxon>Tenebrionidae incertae sedis</taxon>
        <taxon>Tribolium</taxon>
    </lineage>
</organism>
<evidence type="ECO:0000313" key="2">
    <source>
        <dbReference type="Proteomes" id="UP000007266"/>
    </source>
</evidence>